<proteinExistence type="predicted"/>
<dbReference type="InterPro" id="IPR006573">
    <property type="entry name" value="NHR_dom"/>
</dbReference>
<dbReference type="PANTHER" id="PTHR12429">
    <property type="entry name" value="NEURALIZED"/>
    <property type="match status" value="1"/>
</dbReference>
<comment type="caution">
    <text evidence="2">The sequence shown here is derived from an EMBL/GenBank/DDBJ whole genome shotgun (WGS) entry which is preliminary data.</text>
</comment>
<protein>
    <submittedName>
        <fullName evidence="2">Neuralized-like protein 4</fullName>
    </submittedName>
</protein>
<keyword evidence="3" id="KW-1185">Reference proteome</keyword>
<reference evidence="2" key="1">
    <citation type="submission" date="2023-03" db="EMBL/GenBank/DDBJ databases">
        <authorList>
            <person name="Steffen K."/>
            <person name="Cardenas P."/>
        </authorList>
    </citation>
    <scope>NUCLEOTIDE SEQUENCE</scope>
</reference>
<dbReference type="InterPro" id="IPR043136">
    <property type="entry name" value="B30.2/SPRY_sf"/>
</dbReference>
<dbReference type="EMBL" id="CASHTH010003623">
    <property type="protein sequence ID" value="CAI8047251.1"/>
    <property type="molecule type" value="Genomic_DNA"/>
</dbReference>
<evidence type="ECO:0000313" key="2">
    <source>
        <dbReference type="EMBL" id="CAI8047251.1"/>
    </source>
</evidence>
<accession>A0AA35TGT1</accession>
<evidence type="ECO:0000259" key="1">
    <source>
        <dbReference type="PROSITE" id="PS51065"/>
    </source>
</evidence>
<dbReference type="PROSITE" id="PS51065">
    <property type="entry name" value="NHR"/>
    <property type="match status" value="1"/>
</dbReference>
<feature type="domain" description="NHR" evidence="1">
    <location>
        <begin position="14"/>
        <end position="182"/>
    </location>
</feature>
<dbReference type="Proteomes" id="UP001174909">
    <property type="component" value="Unassembled WGS sequence"/>
</dbReference>
<dbReference type="PANTHER" id="PTHR12429:SF8">
    <property type="entry name" value="NEURALIZED-LIKE PROTEIN 2"/>
    <property type="match status" value="1"/>
</dbReference>
<gene>
    <name evidence="2" type="ORF">GBAR_LOCUS26101</name>
</gene>
<dbReference type="InterPro" id="IPR037962">
    <property type="entry name" value="Neuralized"/>
</dbReference>
<sequence length="216" mass="23794">MSVAADVSDWIDTPAPLNTNKCGERAVFSSSDTIVQRRDPDSVRYKCVCYTAHPLSPGQVWQTTVLETTITLLSGLTVGVTATLPQVVPFELLFQRSGPHEWLYRGTSLSHNGRNVSSDLPNIEFLKRHQTVGLLLTASGDLHVFINGLHVKKVASGLPVNNHLWGAVDVYGRCAKIKSELLSGGRWGWCDGLCQLLLYTKQHCGSGLEENRFFSK</sequence>
<organism evidence="2 3">
    <name type="scientific">Geodia barretti</name>
    <name type="common">Barrett's horny sponge</name>
    <dbReference type="NCBI Taxonomy" id="519541"/>
    <lineage>
        <taxon>Eukaryota</taxon>
        <taxon>Metazoa</taxon>
        <taxon>Porifera</taxon>
        <taxon>Demospongiae</taxon>
        <taxon>Heteroscleromorpha</taxon>
        <taxon>Tetractinellida</taxon>
        <taxon>Astrophorina</taxon>
        <taxon>Geodiidae</taxon>
        <taxon>Geodia</taxon>
    </lineage>
</organism>
<evidence type="ECO:0000313" key="3">
    <source>
        <dbReference type="Proteomes" id="UP001174909"/>
    </source>
</evidence>
<dbReference type="Gene3D" id="2.60.120.920">
    <property type="match status" value="1"/>
</dbReference>
<dbReference type="AlphaFoldDB" id="A0AA35TGT1"/>
<dbReference type="Pfam" id="PF07177">
    <property type="entry name" value="Neuralized"/>
    <property type="match status" value="1"/>
</dbReference>
<name>A0AA35TGT1_GEOBA</name>